<keyword evidence="2" id="KW-1185">Reference proteome</keyword>
<evidence type="ECO:0000313" key="2">
    <source>
        <dbReference type="Proteomes" id="UP001054945"/>
    </source>
</evidence>
<protein>
    <submittedName>
        <fullName evidence="1">Uncharacterized protein</fullName>
    </submittedName>
</protein>
<proteinExistence type="predicted"/>
<sequence length="80" mass="9102">MRERYRRSSSRFCGGIRSLPRADATGRQNAVCNEPVNRIFHTDCSGCSHAINEIECSSSFILVIVYLIEINKVHMLDLFP</sequence>
<organism evidence="1 2">
    <name type="scientific">Caerostris extrusa</name>
    <name type="common">Bark spider</name>
    <name type="synonym">Caerostris bankana</name>
    <dbReference type="NCBI Taxonomy" id="172846"/>
    <lineage>
        <taxon>Eukaryota</taxon>
        <taxon>Metazoa</taxon>
        <taxon>Ecdysozoa</taxon>
        <taxon>Arthropoda</taxon>
        <taxon>Chelicerata</taxon>
        <taxon>Arachnida</taxon>
        <taxon>Araneae</taxon>
        <taxon>Araneomorphae</taxon>
        <taxon>Entelegynae</taxon>
        <taxon>Araneoidea</taxon>
        <taxon>Araneidae</taxon>
        <taxon>Caerostris</taxon>
    </lineage>
</organism>
<dbReference type="Proteomes" id="UP001054945">
    <property type="component" value="Unassembled WGS sequence"/>
</dbReference>
<accession>A0AAV4VWE7</accession>
<comment type="caution">
    <text evidence="1">The sequence shown here is derived from an EMBL/GenBank/DDBJ whole genome shotgun (WGS) entry which is preliminary data.</text>
</comment>
<evidence type="ECO:0000313" key="1">
    <source>
        <dbReference type="EMBL" id="GIY74453.1"/>
    </source>
</evidence>
<dbReference type="EMBL" id="BPLR01015222">
    <property type="protein sequence ID" value="GIY74453.1"/>
    <property type="molecule type" value="Genomic_DNA"/>
</dbReference>
<gene>
    <name evidence="1" type="ORF">CEXT_746001</name>
</gene>
<reference evidence="1 2" key="1">
    <citation type="submission" date="2021-06" db="EMBL/GenBank/DDBJ databases">
        <title>Caerostris extrusa draft genome.</title>
        <authorList>
            <person name="Kono N."/>
            <person name="Arakawa K."/>
        </authorList>
    </citation>
    <scope>NUCLEOTIDE SEQUENCE [LARGE SCALE GENOMIC DNA]</scope>
</reference>
<dbReference type="AlphaFoldDB" id="A0AAV4VWE7"/>
<name>A0AAV4VWE7_CAEEX</name>